<evidence type="ECO:0000313" key="12">
    <source>
        <dbReference type="Proteomes" id="UP001303046"/>
    </source>
</evidence>
<dbReference type="SUPFAM" id="SSF49265">
    <property type="entry name" value="Fibronectin type III"/>
    <property type="match status" value="1"/>
</dbReference>
<protein>
    <recommendedName>
        <fullName evidence="10">Fibronectin type-III domain-containing protein</fullName>
    </recommendedName>
</protein>
<comment type="similarity">
    <text evidence="8">Belongs to the two pore domain potassium channel (TC 1.A.1.8) family.</text>
</comment>
<dbReference type="InterPro" id="IPR013099">
    <property type="entry name" value="K_chnl_dom"/>
</dbReference>
<keyword evidence="6 9" id="KW-0472">Membrane</keyword>
<evidence type="ECO:0000256" key="2">
    <source>
        <dbReference type="ARBA" id="ARBA00022448"/>
    </source>
</evidence>
<evidence type="ECO:0000256" key="6">
    <source>
        <dbReference type="ARBA" id="ARBA00023136"/>
    </source>
</evidence>
<feature type="domain" description="Fibronectin type-III" evidence="10">
    <location>
        <begin position="480"/>
        <end position="572"/>
    </location>
</feature>
<evidence type="ECO:0000256" key="9">
    <source>
        <dbReference type="SAM" id="Phobius"/>
    </source>
</evidence>
<dbReference type="CDD" id="cd00063">
    <property type="entry name" value="FN3"/>
    <property type="match status" value="2"/>
</dbReference>
<dbReference type="InterPro" id="IPR036116">
    <property type="entry name" value="FN3_sf"/>
</dbReference>
<dbReference type="PANTHER" id="PTHR11003:SF113">
    <property type="entry name" value="FIBRONECTIN TYPE-III DOMAIN-CONTAINING PROTEIN"/>
    <property type="match status" value="1"/>
</dbReference>
<dbReference type="InterPro" id="IPR003280">
    <property type="entry name" value="2pore_dom_K_chnl"/>
</dbReference>
<dbReference type="Gene3D" id="2.60.40.10">
    <property type="entry name" value="Immunoglobulins"/>
    <property type="match status" value="2"/>
</dbReference>
<feature type="transmembrane region" description="Helical" evidence="9">
    <location>
        <begin position="213"/>
        <end position="232"/>
    </location>
</feature>
<evidence type="ECO:0000256" key="7">
    <source>
        <dbReference type="ARBA" id="ARBA00023303"/>
    </source>
</evidence>
<dbReference type="Proteomes" id="UP001303046">
    <property type="component" value="Unassembled WGS sequence"/>
</dbReference>
<keyword evidence="2 8" id="KW-0813">Transport</keyword>
<accession>A0ABR1C7I2</accession>
<feature type="transmembrane region" description="Helical" evidence="9">
    <location>
        <begin position="84"/>
        <end position="101"/>
    </location>
</feature>
<keyword evidence="4 9" id="KW-1133">Transmembrane helix</keyword>
<dbReference type="Pfam" id="PF00041">
    <property type="entry name" value="fn3"/>
    <property type="match status" value="2"/>
</dbReference>
<evidence type="ECO:0000256" key="5">
    <source>
        <dbReference type="ARBA" id="ARBA00023065"/>
    </source>
</evidence>
<reference evidence="11 12" key="1">
    <citation type="submission" date="2023-08" db="EMBL/GenBank/DDBJ databases">
        <title>A Necator americanus chromosomal reference genome.</title>
        <authorList>
            <person name="Ilik V."/>
            <person name="Petrzelkova K.J."/>
            <person name="Pardy F."/>
            <person name="Fuh T."/>
            <person name="Niatou-Singa F.S."/>
            <person name="Gouil Q."/>
            <person name="Baker L."/>
            <person name="Ritchie M.E."/>
            <person name="Jex A.R."/>
            <person name="Gazzola D."/>
            <person name="Li H."/>
            <person name="Toshio Fujiwara R."/>
            <person name="Zhan B."/>
            <person name="Aroian R.V."/>
            <person name="Pafco B."/>
            <person name="Schwarz E.M."/>
        </authorList>
    </citation>
    <scope>NUCLEOTIDE SEQUENCE [LARGE SCALE GENOMIC DNA]</scope>
    <source>
        <strain evidence="11 12">Aroian</strain>
        <tissue evidence="11">Whole animal</tissue>
    </source>
</reference>
<dbReference type="PROSITE" id="PS50853">
    <property type="entry name" value="FN3"/>
    <property type="match status" value="2"/>
</dbReference>
<evidence type="ECO:0000256" key="1">
    <source>
        <dbReference type="ARBA" id="ARBA00004141"/>
    </source>
</evidence>
<evidence type="ECO:0000259" key="10">
    <source>
        <dbReference type="PROSITE" id="PS50853"/>
    </source>
</evidence>
<evidence type="ECO:0000313" key="11">
    <source>
        <dbReference type="EMBL" id="KAK6734481.1"/>
    </source>
</evidence>
<evidence type="ECO:0000256" key="8">
    <source>
        <dbReference type="RuleBase" id="RU003857"/>
    </source>
</evidence>
<comment type="subcellular location">
    <subcellularLocation>
        <location evidence="1">Membrane</location>
        <topology evidence="1">Multi-pass membrane protein</topology>
    </subcellularLocation>
</comment>
<dbReference type="InterPro" id="IPR013783">
    <property type="entry name" value="Ig-like_fold"/>
</dbReference>
<dbReference type="InterPro" id="IPR003961">
    <property type="entry name" value="FN3_dom"/>
</dbReference>
<evidence type="ECO:0000256" key="3">
    <source>
        <dbReference type="ARBA" id="ARBA00022692"/>
    </source>
</evidence>
<dbReference type="PRINTS" id="PR01333">
    <property type="entry name" value="2POREKCHANEL"/>
</dbReference>
<dbReference type="Gene3D" id="1.10.287.70">
    <property type="match status" value="1"/>
</dbReference>
<proteinExistence type="inferred from homology"/>
<feature type="transmembrane region" description="Helical" evidence="9">
    <location>
        <begin position="316"/>
        <end position="336"/>
    </location>
</feature>
<dbReference type="PANTHER" id="PTHR11003">
    <property type="entry name" value="POTASSIUM CHANNEL, SUBFAMILY K"/>
    <property type="match status" value="1"/>
</dbReference>
<feature type="domain" description="Fibronectin type-III" evidence="10">
    <location>
        <begin position="573"/>
        <end position="667"/>
    </location>
</feature>
<dbReference type="Pfam" id="PF07885">
    <property type="entry name" value="Ion_trans_2"/>
    <property type="match status" value="2"/>
</dbReference>
<dbReference type="EMBL" id="JAVFWL010000002">
    <property type="protein sequence ID" value="KAK6734481.1"/>
    <property type="molecule type" value="Genomic_DNA"/>
</dbReference>
<dbReference type="SUPFAM" id="SSF81324">
    <property type="entry name" value="Voltage-gated potassium channels"/>
    <property type="match status" value="2"/>
</dbReference>
<feature type="transmembrane region" description="Helical" evidence="9">
    <location>
        <begin position="53"/>
        <end position="72"/>
    </location>
</feature>
<sequence>MNYVSLEADTIANEFFGFDSAEGLRLRRRNETLQPPDWNPMGYASSRDPPDSFSVLISSFVGTSVLLIMLALKLIMTRFFSPHLMLVGSCALYVIIGALMFQRLEGERLKEVKREQTENIARSGQLYIDRIWELTQQEKDKYESTEDLVAVVKTISKEEFHDYVDTVFTAHRASRHGYDEGRSRGVDMRRLTLSYDGTFSVVRVVKDSPSWDFANSVFFTATMLTSIGYGYVAPNTFGGRLFGVIYCLIGIPLTLVTVANVAKFISETIFLIHYELWKYWCRWKAKRKGQELTNEPLFAEDEDEQEILDRVKLVRFPPIVVFLFVFLYGLFASYIIQRKEQWSYVESMYFTFISILTVGFGDFRPSPHNIWTTLAVVLGGVILTTMCMDVVGRMYLKEIHYLGRKLKSNNPFYLIREAKARRRRAAMASLLAQLARGMIFAHKDYNELSRKKSKKKRAKRRGSHVLPNEKFMFARLPPDPPSDCQVISTSAYSVRIAWAPAFSTESDLTYNIRYRLKHNEDGKIRELRGIKGNAVEIMSVDSCSLYEFRITAVSKYGESKPIYLVQYTEPQLSPQHILATKLNANTIELTWEPPFKRTHDVKNYVVYFTENPNASLSEWEKIPVNGRRVVFPDLRYDWFYMFSATALFKDGQRSPLSRALFIKTDKLEFHKQCVGQSRTIEVMDSICDRTEDSETTALLKRDYASFAV</sequence>
<comment type="caution">
    <text evidence="11">The sequence shown here is derived from an EMBL/GenBank/DDBJ whole genome shotgun (WGS) entry which is preliminary data.</text>
</comment>
<name>A0ABR1C7I2_NECAM</name>
<feature type="transmembrane region" description="Helical" evidence="9">
    <location>
        <begin position="244"/>
        <end position="265"/>
    </location>
</feature>
<keyword evidence="12" id="KW-1185">Reference proteome</keyword>
<organism evidence="11 12">
    <name type="scientific">Necator americanus</name>
    <name type="common">Human hookworm</name>
    <dbReference type="NCBI Taxonomy" id="51031"/>
    <lineage>
        <taxon>Eukaryota</taxon>
        <taxon>Metazoa</taxon>
        <taxon>Ecdysozoa</taxon>
        <taxon>Nematoda</taxon>
        <taxon>Chromadorea</taxon>
        <taxon>Rhabditida</taxon>
        <taxon>Rhabditina</taxon>
        <taxon>Rhabditomorpha</taxon>
        <taxon>Strongyloidea</taxon>
        <taxon>Ancylostomatidae</taxon>
        <taxon>Bunostominae</taxon>
        <taxon>Necator</taxon>
    </lineage>
</organism>
<keyword evidence="3 8" id="KW-0812">Transmembrane</keyword>
<gene>
    <name evidence="11" type="primary">Necator_chrII.g5751</name>
    <name evidence="11" type="ORF">RB195_017958</name>
</gene>
<feature type="transmembrane region" description="Helical" evidence="9">
    <location>
        <begin position="348"/>
        <end position="364"/>
    </location>
</feature>
<dbReference type="SMART" id="SM00060">
    <property type="entry name" value="FN3"/>
    <property type="match status" value="2"/>
</dbReference>
<evidence type="ECO:0000256" key="4">
    <source>
        <dbReference type="ARBA" id="ARBA00022989"/>
    </source>
</evidence>
<feature type="transmembrane region" description="Helical" evidence="9">
    <location>
        <begin position="370"/>
        <end position="396"/>
    </location>
</feature>
<keyword evidence="7 8" id="KW-0407">Ion channel</keyword>
<keyword evidence="5 8" id="KW-0406">Ion transport</keyword>